<proteinExistence type="predicted"/>
<organism evidence="1 2">
    <name type="scientific">Tenacibaculum polynesiense</name>
    <dbReference type="NCBI Taxonomy" id="3137857"/>
    <lineage>
        <taxon>Bacteria</taxon>
        <taxon>Pseudomonadati</taxon>
        <taxon>Bacteroidota</taxon>
        <taxon>Flavobacteriia</taxon>
        <taxon>Flavobacteriales</taxon>
        <taxon>Flavobacteriaceae</taxon>
        <taxon>Tenacibaculum</taxon>
    </lineage>
</organism>
<name>A0ABP1F3K8_9FLAO</name>
<reference evidence="1 2" key="1">
    <citation type="submission" date="2024-05" db="EMBL/GenBank/DDBJ databases">
        <authorList>
            <person name="Duchaud E."/>
        </authorList>
    </citation>
    <scope>NUCLEOTIDE SEQUENCE [LARGE SCALE GENOMIC DNA]</scope>
    <source>
        <strain evidence="1">Ena-SAMPLE-TAB-13-05-2024-13:56:06:370-140308</strain>
    </source>
</reference>
<gene>
    <name evidence="1" type="ORF">T190423A01A_60108</name>
</gene>
<evidence type="ECO:0000313" key="2">
    <source>
        <dbReference type="Proteomes" id="UP001497527"/>
    </source>
</evidence>
<sequence length="103" mass="12272">MPQAIFQVVYGYITTPKRILLYMGKVLRTSKRSNLIFTNEKNKKVVFTNTYKTTTQTDTLNHKKRHIYYMCPKIHEYLSIHYPSKNASNYYSKTKNIKNLEKT</sequence>
<keyword evidence="2" id="KW-1185">Reference proteome</keyword>
<evidence type="ECO:0000313" key="1">
    <source>
        <dbReference type="EMBL" id="CAL2104171.1"/>
    </source>
</evidence>
<comment type="caution">
    <text evidence="1">The sequence shown here is derived from an EMBL/GenBank/DDBJ whole genome shotgun (WGS) entry which is preliminary data.</text>
</comment>
<dbReference type="Proteomes" id="UP001497527">
    <property type="component" value="Unassembled WGS sequence"/>
</dbReference>
<dbReference type="EMBL" id="CAXJIO010000015">
    <property type="protein sequence ID" value="CAL2104171.1"/>
    <property type="molecule type" value="Genomic_DNA"/>
</dbReference>
<accession>A0ABP1F3K8</accession>
<protein>
    <submittedName>
        <fullName evidence="1">Uncharacterized protein</fullName>
    </submittedName>
</protein>